<evidence type="ECO:0000313" key="4">
    <source>
        <dbReference type="Proteomes" id="UP000799779"/>
    </source>
</evidence>
<sequence length="211" mass="23778">MSFPFFSLFSPTTHLPILLPLFLPPLLTLLTLLHTTLTRLTPSLLPAWSCNTLPQLSLYLTLDWSICQVLASGMWSVGLGVFLSCLSKIERGGGGGGGGGETGKEESPEEEEEDKRKMLEFVVSLLEPGKAGERIERWGLGRSHQGRAGMRYQQAYRLCVRWVMVSILGVGIWATLCWVLRRRMKKEQNKDRDEEEKAERGNESEIAKYYT</sequence>
<keyword evidence="2" id="KW-1133">Transmembrane helix</keyword>
<feature type="region of interest" description="Disordered" evidence="1">
    <location>
        <begin position="188"/>
        <end position="211"/>
    </location>
</feature>
<dbReference type="Proteomes" id="UP000799779">
    <property type="component" value="Unassembled WGS sequence"/>
</dbReference>
<dbReference type="AlphaFoldDB" id="A0A6A5WVJ9"/>
<keyword evidence="4" id="KW-1185">Reference proteome</keyword>
<accession>A0A6A5WVJ9</accession>
<evidence type="ECO:0000313" key="3">
    <source>
        <dbReference type="EMBL" id="KAF2003105.1"/>
    </source>
</evidence>
<keyword evidence="2" id="KW-0812">Transmembrane</keyword>
<dbReference type="EMBL" id="ML977574">
    <property type="protein sequence ID" value="KAF2003105.1"/>
    <property type="molecule type" value="Genomic_DNA"/>
</dbReference>
<organism evidence="3 4">
    <name type="scientific">Amniculicola lignicola CBS 123094</name>
    <dbReference type="NCBI Taxonomy" id="1392246"/>
    <lineage>
        <taxon>Eukaryota</taxon>
        <taxon>Fungi</taxon>
        <taxon>Dikarya</taxon>
        <taxon>Ascomycota</taxon>
        <taxon>Pezizomycotina</taxon>
        <taxon>Dothideomycetes</taxon>
        <taxon>Pleosporomycetidae</taxon>
        <taxon>Pleosporales</taxon>
        <taxon>Amniculicolaceae</taxon>
        <taxon>Amniculicola</taxon>
    </lineage>
</organism>
<feature type="region of interest" description="Disordered" evidence="1">
    <location>
        <begin position="93"/>
        <end position="115"/>
    </location>
</feature>
<name>A0A6A5WVJ9_9PLEO</name>
<reference evidence="3" key="1">
    <citation type="journal article" date="2020" name="Stud. Mycol.">
        <title>101 Dothideomycetes genomes: a test case for predicting lifestyles and emergence of pathogens.</title>
        <authorList>
            <person name="Haridas S."/>
            <person name="Albert R."/>
            <person name="Binder M."/>
            <person name="Bloem J."/>
            <person name="Labutti K."/>
            <person name="Salamov A."/>
            <person name="Andreopoulos B."/>
            <person name="Baker S."/>
            <person name="Barry K."/>
            <person name="Bills G."/>
            <person name="Bluhm B."/>
            <person name="Cannon C."/>
            <person name="Castanera R."/>
            <person name="Culley D."/>
            <person name="Daum C."/>
            <person name="Ezra D."/>
            <person name="Gonzalez J."/>
            <person name="Henrissat B."/>
            <person name="Kuo A."/>
            <person name="Liang C."/>
            <person name="Lipzen A."/>
            <person name="Lutzoni F."/>
            <person name="Magnuson J."/>
            <person name="Mondo S."/>
            <person name="Nolan M."/>
            <person name="Ohm R."/>
            <person name="Pangilinan J."/>
            <person name="Park H.-J."/>
            <person name="Ramirez L."/>
            <person name="Alfaro M."/>
            <person name="Sun H."/>
            <person name="Tritt A."/>
            <person name="Yoshinaga Y."/>
            <person name="Zwiers L.-H."/>
            <person name="Turgeon B."/>
            <person name="Goodwin S."/>
            <person name="Spatafora J."/>
            <person name="Crous P."/>
            <person name="Grigoriev I."/>
        </authorList>
    </citation>
    <scope>NUCLEOTIDE SEQUENCE</scope>
    <source>
        <strain evidence="3">CBS 123094</strain>
    </source>
</reference>
<proteinExistence type="predicted"/>
<protein>
    <submittedName>
        <fullName evidence="3">Uncharacterized protein</fullName>
    </submittedName>
</protein>
<evidence type="ECO:0000256" key="2">
    <source>
        <dbReference type="SAM" id="Phobius"/>
    </source>
</evidence>
<keyword evidence="2" id="KW-0472">Membrane</keyword>
<evidence type="ECO:0000256" key="1">
    <source>
        <dbReference type="SAM" id="MobiDB-lite"/>
    </source>
</evidence>
<gene>
    <name evidence="3" type="ORF">P154DRAFT_573502</name>
</gene>
<feature type="transmembrane region" description="Helical" evidence="2">
    <location>
        <begin position="160"/>
        <end position="180"/>
    </location>
</feature>